<dbReference type="GO" id="GO:0006281">
    <property type="term" value="P:DNA repair"/>
    <property type="evidence" value="ECO:0007669"/>
    <property type="project" value="UniProtKB-KW"/>
</dbReference>
<dbReference type="SMART" id="SM00982">
    <property type="entry name" value="TRCF"/>
    <property type="match status" value="1"/>
</dbReference>
<dbReference type="Pfam" id="PF00270">
    <property type="entry name" value="DEAD"/>
    <property type="match status" value="1"/>
</dbReference>
<dbReference type="EMBL" id="CAFBLE010000001">
    <property type="protein sequence ID" value="CAB4855322.1"/>
    <property type="molecule type" value="Genomic_DNA"/>
</dbReference>
<feature type="domain" description="Helicase C-terminal" evidence="11">
    <location>
        <begin position="811"/>
        <end position="961"/>
    </location>
</feature>
<dbReference type="NCBIfam" id="TIGR00580">
    <property type="entry name" value="mfd"/>
    <property type="match status" value="1"/>
</dbReference>
<dbReference type="AlphaFoldDB" id="A0A6J7TSP0"/>
<evidence type="ECO:0000259" key="11">
    <source>
        <dbReference type="PROSITE" id="PS51194"/>
    </source>
</evidence>
<keyword evidence="4" id="KW-0227">DNA damage</keyword>
<dbReference type="EMBL" id="CAFBMV010000003">
    <property type="protein sequence ID" value="CAB4919149.1"/>
    <property type="molecule type" value="Genomic_DNA"/>
</dbReference>
<accession>A0A6J7TSP0</accession>
<evidence type="ECO:0000256" key="1">
    <source>
        <dbReference type="ARBA" id="ARBA00004496"/>
    </source>
</evidence>
<keyword evidence="9" id="KW-0234">DNA repair</keyword>
<dbReference type="FunFam" id="3.40.50.300:FF:000546">
    <property type="entry name" value="Transcription-repair-coupling factor"/>
    <property type="match status" value="1"/>
</dbReference>
<dbReference type="Gene3D" id="3.40.50.11140">
    <property type="match status" value="1"/>
</dbReference>
<name>A0A6J7TSP0_9ZZZZ</name>
<evidence type="ECO:0000256" key="7">
    <source>
        <dbReference type="ARBA" id="ARBA00022840"/>
    </source>
</evidence>
<dbReference type="InterPro" id="IPR037235">
    <property type="entry name" value="TRCF-like_C_D7"/>
</dbReference>
<dbReference type="SUPFAM" id="SSF141259">
    <property type="entry name" value="CarD-like"/>
    <property type="match status" value="1"/>
</dbReference>
<dbReference type="CDD" id="cd17991">
    <property type="entry name" value="DEXHc_TRCF"/>
    <property type="match status" value="1"/>
</dbReference>
<evidence type="ECO:0000313" key="15">
    <source>
        <dbReference type="EMBL" id="CAB5056152.1"/>
    </source>
</evidence>
<dbReference type="EMBL" id="CAFBQL010000003">
    <property type="protein sequence ID" value="CAB5056152.1"/>
    <property type="molecule type" value="Genomic_DNA"/>
</dbReference>
<evidence type="ECO:0000256" key="2">
    <source>
        <dbReference type="ARBA" id="ARBA00022490"/>
    </source>
</evidence>
<keyword evidence="8" id="KW-0238">DNA-binding</keyword>
<evidence type="ECO:0000313" key="13">
    <source>
        <dbReference type="EMBL" id="CAB4855322.1"/>
    </source>
</evidence>
<dbReference type="InterPro" id="IPR041471">
    <property type="entry name" value="UvrB_inter"/>
</dbReference>
<evidence type="ECO:0000313" key="12">
    <source>
        <dbReference type="EMBL" id="CAB4740096.1"/>
    </source>
</evidence>
<evidence type="ECO:0000256" key="5">
    <source>
        <dbReference type="ARBA" id="ARBA00022801"/>
    </source>
</evidence>
<dbReference type="PANTHER" id="PTHR47964:SF1">
    <property type="entry name" value="ATP-DEPENDENT DNA HELICASE HOMOLOG RECG, CHLOROPLASTIC"/>
    <property type="match status" value="1"/>
</dbReference>
<dbReference type="InterPro" id="IPR014001">
    <property type="entry name" value="Helicase_ATP-bd"/>
</dbReference>
<dbReference type="Gene3D" id="3.90.1150.50">
    <property type="entry name" value="Transcription-repair-coupling factor, D7 domain"/>
    <property type="match status" value="1"/>
</dbReference>
<dbReference type="GO" id="GO:0003684">
    <property type="term" value="F:damaged DNA binding"/>
    <property type="evidence" value="ECO:0007669"/>
    <property type="project" value="InterPro"/>
</dbReference>
<dbReference type="HAMAP" id="MF_00969">
    <property type="entry name" value="TRCF"/>
    <property type="match status" value="1"/>
</dbReference>
<evidence type="ECO:0000256" key="3">
    <source>
        <dbReference type="ARBA" id="ARBA00022741"/>
    </source>
</evidence>
<feature type="domain" description="Helicase ATP-binding" evidence="10">
    <location>
        <begin position="625"/>
        <end position="786"/>
    </location>
</feature>
<gene>
    <name evidence="12" type="ORF">UFOPK2822_00117</name>
    <name evidence="13" type="ORF">UFOPK3346_00056</name>
    <name evidence="14" type="ORF">UFOPK3670_00548</name>
    <name evidence="15" type="ORF">UFOPK4308_00556</name>
</gene>
<sequence length="1169" mass="129321">MKGLLTTLLTDPQISQLSTTDERAVAPTPLYPFLIALQGQSRPVLVVTASSRAAEDLTSEIKVLHNNVLEFPAWETLPHERLSPRSDTVAKRIHALYQLENQKLNQGQEFPIIVTPARGLIHRFISELAKSPLKEIEKGEEESLEALVRHLSELAYTRTDLVERRGDFAVRGGIVDIFLPLSAHPVRIDFFGDEIEELSYFDVSDQRTISPVIGKLPIYPCRELLLTPQVRERARGLREKFPGALEVCDRIAEGIVTEGMESLIPLLVDGQESILHRLLPNTQVIFLDQERIRSRSADLLATNEEFLAASWSNAANGAVTPLHDGQGTYMSWDELQDEIKTLAVASRSFNSFGSDLDVDTQFLDCSSIEPMRGDVQKAIGAISEALLQNYAVVFSASGAGMAERFADIFRNADLPVRMVPNVNSQPVRGTVHVTVSAISHGFLSHQGQVLLITERDLSGNKGSGKDGDRLPSKRKQAVDPLELRAGDFVVHEQHGIGRYIELVHRTTAGVTREYLVIEYASAKRGQPGDRIFVPTDSLEQVSKYVGGEAPTVHRIGSGEWQKAKGRARKAVREIAGELIRLYAARTSAPGFAFSPDTPWQRELEDAFSYIETADQLSTIDEVKADMEKPYPMDRIICGDVGYGKTEIAIRAAFKAVQDGKQVAVLVPTTLLVQQHSTTFAERYSGFPLKVAGLSRFNTPKESKEVLEGLSQGTVDVIIGTHRLLSNDVNFKDLGLVIVDEEQRFGVEQKESLKKLRTSVDVLAMSATPIPRTLEMAVTGIREMSTITTPPEERHPILTYVGPSEELQISAAIRRELLRDGQVFYIHNRVESIDRAASHLQELIPEARIRVAHGQMGEHQLEDVIVAFWNRDFDVLVCTTIVESGLDIANANTLIVERSDRFGLSQLHQLRGRVGRGRERAYAYFLYPADQPLSELAHDRLTTIAANTDLGSGMRVALKDLEIRGAGNLLGGEQSGHIADVGFDLYMRMVGEAVSDYKSGIIEQEEKHLECKVELPVNAHLSHEYVPGERLRLDLYRRLADVKTEESVLEIAAELLDRFGPLPEQAQALLGVASLRAVAKSFALTEVVLHGKFLRLAPVRLAESTQLRLNRLFPKSLYKSATNSVLVALPAAQSWGPATQGQEMVDTSLLAWATEAIKTVLAPTDPKRAS</sequence>
<dbReference type="InterPro" id="IPR001650">
    <property type="entry name" value="Helicase_C-like"/>
</dbReference>
<dbReference type="SUPFAM" id="SSF143517">
    <property type="entry name" value="TRCF domain-like"/>
    <property type="match status" value="1"/>
</dbReference>
<keyword evidence="3" id="KW-0547">Nucleotide-binding</keyword>
<dbReference type="GO" id="GO:0016787">
    <property type="term" value="F:hydrolase activity"/>
    <property type="evidence" value="ECO:0007669"/>
    <property type="project" value="UniProtKB-KW"/>
</dbReference>
<comment type="subcellular location">
    <subcellularLocation>
        <location evidence="1">Cytoplasm</location>
    </subcellularLocation>
</comment>
<dbReference type="Pfam" id="PF03461">
    <property type="entry name" value="TRCF"/>
    <property type="match status" value="1"/>
</dbReference>
<keyword evidence="2" id="KW-0963">Cytoplasm</keyword>
<dbReference type="FunFam" id="3.40.50.300:FF:000300">
    <property type="entry name" value="Transcription-repair-coupling factor"/>
    <property type="match status" value="1"/>
</dbReference>
<evidence type="ECO:0000256" key="9">
    <source>
        <dbReference type="ARBA" id="ARBA00023204"/>
    </source>
</evidence>
<evidence type="ECO:0000313" key="14">
    <source>
        <dbReference type="EMBL" id="CAB4919149.1"/>
    </source>
</evidence>
<dbReference type="GO" id="GO:0005737">
    <property type="term" value="C:cytoplasm"/>
    <property type="evidence" value="ECO:0007669"/>
    <property type="project" value="UniProtKB-SubCell"/>
</dbReference>
<evidence type="ECO:0000256" key="4">
    <source>
        <dbReference type="ARBA" id="ARBA00022763"/>
    </source>
</evidence>
<reference evidence="15" key="1">
    <citation type="submission" date="2020-05" db="EMBL/GenBank/DDBJ databases">
        <authorList>
            <person name="Chiriac C."/>
            <person name="Salcher M."/>
            <person name="Ghai R."/>
            <person name="Kavagutti S V."/>
        </authorList>
    </citation>
    <scope>NUCLEOTIDE SEQUENCE</scope>
</reference>
<dbReference type="Gene3D" id="3.40.50.11180">
    <property type="match status" value="1"/>
</dbReference>
<dbReference type="GO" id="GO:0005524">
    <property type="term" value="F:ATP binding"/>
    <property type="evidence" value="ECO:0007669"/>
    <property type="project" value="UniProtKB-KW"/>
</dbReference>
<dbReference type="PANTHER" id="PTHR47964">
    <property type="entry name" value="ATP-DEPENDENT DNA HELICASE HOMOLOG RECG, CHLOROPLASTIC"/>
    <property type="match status" value="1"/>
</dbReference>
<dbReference type="EMBL" id="CAEZZC010000001">
    <property type="protein sequence ID" value="CAB4740096.1"/>
    <property type="molecule type" value="Genomic_DNA"/>
</dbReference>
<dbReference type="InterPro" id="IPR004576">
    <property type="entry name" value="Mfd"/>
</dbReference>
<dbReference type="Pfam" id="PF17757">
    <property type="entry name" value="UvrB_inter"/>
    <property type="match status" value="1"/>
</dbReference>
<keyword evidence="6" id="KW-0347">Helicase</keyword>
<evidence type="ECO:0000259" key="10">
    <source>
        <dbReference type="PROSITE" id="PS51192"/>
    </source>
</evidence>
<keyword evidence="5" id="KW-0378">Hydrolase</keyword>
<dbReference type="PROSITE" id="PS51194">
    <property type="entry name" value="HELICASE_CTER"/>
    <property type="match status" value="1"/>
</dbReference>
<dbReference type="InterPro" id="IPR048635">
    <property type="entry name" value="MFD_D3"/>
</dbReference>
<dbReference type="InterPro" id="IPR036101">
    <property type="entry name" value="CarD-like/TRCF_RID_sf"/>
</dbReference>
<dbReference type="PROSITE" id="PS51192">
    <property type="entry name" value="HELICASE_ATP_BIND_1"/>
    <property type="match status" value="1"/>
</dbReference>
<protein>
    <submittedName>
        <fullName evidence="15">Unannotated protein</fullName>
    </submittedName>
</protein>
<dbReference type="Gene3D" id="2.40.10.170">
    <property type="match status" value="1"/>
</dbReference>
<dbReference type="Pfam" id="PF00271">
    <property type="entry name" value="Helicase_C"/>
    <property type="match status" value="1"/>
</dbReference>
<dbReference type="InterPro" id="IPR027417">
    <property type="entry name" value="P-loop_NTPase"/>
</dbReference>
<dbReference type="SUPFAM" id="SSF52540">
    <property type="entry name" value="P-loop containing nucleoside triphosphate hydrolases"/>
    <property type="match status" value="4"/>
</dbReference>
<dbReference type="Gene3D" id="3.30.2060.10">
    <property type="entry name" value="Penicillin-binding protein 1b domain"/>
    <property type="match status" value="1"/>
</dbReference>
<organism evidence="15">
    <name type="scientific">freshwater metagenome</name>
    <dbReference type="NCBI Taxonomy" id="449393"/>
    <lineage>
        <taxon>unclassified sequences</taxon>
        <taxon>metagenomes</taxon>
        <taxon>ecological metagenomes</taxon>
    </lineage>
</organism>
<dbReference type="SMART" id="SM00487">
    <property type="entry name" value="DEXDc"/>
    <property type="match status" value="1"/>
</dbReference>
<evidence type="ECO:0000256" key="8">
    <source>
        <dbReference type="ARBA" id="ARBA00023125"/>
    </source>
</evidence>
<dbReference type="InterPro" id="IPR011545">
    <property type="entry name" value="DEAD/DEAH_box_helicase_dom"/>
</dbReference>
<dbReference type="Pfam" id="PF21132">
    <property type="entry name" value="MFD_D3"/>
    <property type="match status" value="1"/>
</dbReference>
<keyword evidence="7" id="KW-0067">ATP-binding</keyword>
<dbReference type="InterPro" id="IPR003711">
    <property type="entry name" value="CarD-like/TRCF_RID"/>
</dbReference>
<dbReference type="Pfam" id="PF02559">
    <property type="entry name" value="CarD_TRCF_RID"/>
    <property type="match status" value="1"/>
</dbReference>
<evidence type="ECO:0000256" key="6">
    <source>
        <dbReference type="ARBA" id="ARBA00022806"/>
    </source>
</evidence>
<proteinExistence type="inferred from homology"/>
<dbReference type="SMART" id="SM01058">
    <property type="entry name" value="CarD_TRCF"/>
    <property type="match status" value="1"/>
</dbReference>
<dbReference type="SMART" id="SM00490">
    <property type="entry name" value="HELICc"/>
    <property type="match status" value="1"/>
</dbReference>
<dbReference type="InterPro" id="IPR047112">
    <property type="entry name" value="RecG/Mfd"/>
</dbReference>
<dbReference type="Gene3D" id="3.40.50.300">
    <property type="entry name" value="P-loop containing nucleotide triphosphate hydrolases"/>
    <property type="match status" value="2"/>
</dbReference>
<dbReference type="InterPro" id="IPR005118">
    <property type="entry name" value="TRCF_C"/>
</dbReference>
<dbReference type="GO" id="GO:0003678">
    <property type="term" value="F:DNA helicase activity"/>
    <property type="evidence" value="ECO:0007669"/>
    <property type="project" value="TreeGrafter"/>
</dbReference>